<keyword evidence="3" id="KW-0119">Carbohydrate metabolism</keyword>
<dbReference type="SUPFAM" id="SSF75005">
    <property type="entry name" value="Arabinanase/levansucrase/invertase"/>
    <property type="match status" value="1"/>
</dbReference>
<evidence type="ECO:0000256" key="3">
    <source>
        <dbReference type="ARBA" id="ARBA00023277"/>
    </source>
</evidence>
<evidence type="ECO:0000256" key="1">
    <source>
        <dbReference type="ARBA" id="ARBA00009865"/>
    </source>
</evidence>
<dbReference type="PANTHER" id="PTHR43772:SF2">
    <property type="entry name" value="PUTATIVE (AFU_ORTHOLOGUE AFUA_2G04480)-RELATED"/>
    <property type="match status" value="1"/>
</dbReference>
<keyword evidence="8" id="KW-0732">Signal</keyword>
<feature type="region of interest" description="Disordered" evidence="7">
    <location>
        <begin position="428"/>
        <end position="449"/>
    </location>
</feature>
<dbReference type="Pfam" id="PF04616">
    <property type="entry name" value="Glyco_hydro_43"/>
    <property type="match status" value="1"/>
</dbReference>
<accession>A0AA39XKJ1</accession>
<name>A0AA39XKJ1_9PEZI</name>
<evidence type="ECO:0000256" key="8">
    <source>
        <dbReference type="SAM" id="SignalP"/>
    </source>
</evidence>
<dbReference type="GO" id="GO:0005975">
    <property type="term" value="P:carbohydrate metabolic process"/>
    <property type="evidence" value="ECO:0007669"/>
    <property type="project" value="InterPro"/>
</dbReference>
<dbReference type="AlphaFoldDB" id="A0AA39XKJ1"/>
<keyword evidence="2 6" id="KW-0378">Hydrolase</keyword>
<sequence>MAVVPQVVMALSPLTTALSLTPPNANTNTKTPPPFIPDYTTSEAGNPFTAGWYADPDCAFYNDTNLYWVYPTTSAPYDDQTYLDAFSSPDLVRWTKHHRIIATADIPWAVRALWAPPPSSARAKSDDPATFLGGIGVAVSVTDRPEGPYIDAVGAPLIGEYHNGAQPIDQAVFVDDDGKAYIYYGGHGHLNVARLNDDMVSIGPLDGSSPGDGQIQEKYMEITPRGYVEGPLLFRRRGVYYLMWSQGGWGGPDYAVSYAMSSSGTPLGPFDKGTRKILEQDAAVATGSGHNGVINVPGTDIWYIVYHRRPLGETDQNHRVLAYDRLYFDDGDGGSILPVRMLVRDNFEDGEMFGWGVYGGGGWVFGVEGGEEEGEGYGGDSDAGLVFRVTGDPMVGGMYNGYYAGISTNGTVILGKADAGGGWTQLGSAPLRGSAGDGAGGDDDDPEKRDHHMRVRAVGSSISVFVDDMNAPKIVATDDTWVSGKDGVRVSAPGAMASFDNVSVSRP</sequence>
<evidence type="ECO:0000313" key="10">
    <source>
        <dbReference type="Proteomes" id="UP001174934"/>
    </source>
</evidence>
<dbReference type="CDD" id="cd18827">
    <property type="entry name" value="GH43_XlnD-like"/>
    <property type="match status" value="1"/>
</dbReference>
<dbReference type="InterPro" id="IPR023296">
    <property type="entry name" value="Glyco_hydro_beta-prop_sf"/>
</dbReference>
<keyword evidence="10" id="KW-1185">Reference proteome</keyword>
<evidence type="ECO:0000256" key="7">
    <source>
        <dbReference type="SAM" id="MobiDB-lite"/>
    </source>
</evidence>
<gene>
    <name evidence="9" type="ORF">B0T17DRAFT_612242</name>
</gene>
<dbReference type="Gene3D" id="2.60.120.560">
    <property type="entry name" value="Exo-inulinase, domain 1"/>
    <property type="match status" value="1"/>
</dbReference>
<evidence type="ECO:0000313" key="9">
    <source>
        <dbReference type="EMBL" id="KAK0635365.1"/>
    </source>
</evidence>
<proteinExistence type="inferred from homology"/>
<evidence type="ECO:0000256" key="2">
    <source>
        <dbReference type="ARBA" id="ARBA00022801"/>
    </source>
</evidence>
<feature type="site" description="Important for catalytic activity, responsible for pKa modulation of the active site Glu and correct orientation of both the proton donor and substrate" evidence="5">
    <location>
        <position position="169"/>
    </location>
</feature>
<dbReference type="InterPro" id="IPR052176">
    <property type="entry name" value="Glycosyl_Hydrlase_43_Enz"/>
</dbReference>
<evidence type="ECO:0000256" key="5">
    <source>
        <dbReference type="PIRSR" id="PIRSR606710-2"/>
    </source>
</evidence>
<dbReference type="InterPro" id="IPR006710">
    <property type="entry name" value="Glyco_hydro_43"/>
</dbReference>
<dbReference type="EMBL" id="JAULSR010000001">
    <property type="protein sequence ID" value="KAK0635365.1"/>
    <property type="molecule type" value="Genomic_DNA"/>
</dbReference>
<dbReference type="PANTHER" id="PTHR43772">
    <property type="entry name" value="ENDO-1,4-BETA-XYLANASE"/>
    <property type="match status" value="1"/>
</dbReference>
<feature type="chain" id="PRO_5041375436" evidence="8">
    <location>
        <begin position="18"/>
        <end position="507"/>
    </location>
</feature>
<comment type="similarity">
    <text evidence="1 6">Belongs to the glycosyl hydrolase 43 family.</text>
</comment>
<keyword evidence="4 6" id="KW-0326">Glycosidase</keyword>
<dbReference type="Gene3D" id="2.115.10.20">
    <property type="entry name" value="Glycosyl hydrolase domain, family 43"/>
    <property type="match status" value="1"/>
</dbReference>
<reference evidence="9" key="1">
    <citation type="submission" date="2023-06" db="EMBL/GenBank/DDBJ databases">
        <title>Genome-scale phylogeny and comparative genomics of the fungal order Sordariales.</title>
        <authorList>
            <consortium name="Lawrence Berkeley National Laboratory"/>
            <person name="Hensen N."/>
            <person name="Bonometti L."/>
            <person name="Westerberg I."/>
            <person name="Brannstrom I.O."/>
            <person name="Guillou S."/>
            <person name="Cros-Aarteil S."/>
            <person name="Calhoun S."/>
            <person name="Haridas S."/>
            <person name="Kuo A."/>
            <person name="Mondo S."/>
            <person name="Pangilinan J."/>
            <person name="Riley R."/>
            <person name="LaButti K."/>
            <person name="Andreopoulos B."/>
            <person name="Lipzen A."/>
            <person name="Chen C."/>
            <person name="Yanf M."/>
            <person name="Daum C."/>
            <person name="Ng V."/>
            <person name="Clum A."/>
            <person name="Steindorff A."/>
            <person name="Ohm R."/>
            <person name="Martin F."/>
            <person name="Silar P."/>
            <person name="Natvig D."/>
            <person name="Lalanne C."/>
            <person name="Gautier V."/>
            <person name="Ament-velasquez S.L."/>
            <person name="Kruys A."/>
            <person name="Hutchinson M.I."/>
            <person name="Powell A.J."/>
            <person name="Barry K."/>
            <person name="Miller A.N."/>
            <person name="Grigoriev I.V."/>
            <person name="Debuchy R."/>
            <person name="Gladieux P."/>
            <person name="Thoren M.H."/>
            <person name="Johannesson H."/>
        </authorList>
    </citation>
    <scope>NUCLEOTIDE SEQUENCE</scope>
    <source>
        <strain evidence="9">SMH3391-2</strain>
    </source>
</reference>
<dbReference type="GO" id="GO:0004553">
    <property type="term" value="F:hydrolase activity, hydrolyzing O-glycosyl compounds"/>
    <property type="evidence" value="ECO:0007669"/>
    <property type="project" value="InterPro"/>
</dbReference>
<comment type="caution">
    <text evidence="9">The sequence shown here is derived from an EMBL/GenBank/DDBJ whole genome shotgun (WGS) entry which is preliminary data.</text>
</comment>
<organism evidence="9 10">
    <name type="scientific">Bombardia bombarda</name>
    <dbReference type="NCBI Taxonomy" id="252184"/>
    <lineage>
        <taxon>Eukaryota</taxon>
        <taxon>Fungi</taxon>
        <taxon>Dikarya</taxon>
        <taxon>Ascomycota</taxon>
        <taxon>Pezizomycotina</taxon>
        <taxon>Sordariomycetes</taxon>
        <taxon>Sordariomycetidae</taxon>
        <taxon>Sordariales</taxon>
        <taxon>Lasiosphaeriaceae</taxon>
        <taxon>Bombardia</taxon>
    </lineage>
</organism>
<protein>
    <submittedName>
        <fullName evidence="9">Glycosyl hydrolase</fullName>
    </submittedName>
</protein>
<dbReference type="Proteomes" id="UP001174934">
    <property type="component" value="Unassembled WGS sequence"/>
</dbReference>
<evidence type="ECO:0000256" key="4">
    <source>
        <dbReference type="ARBA" id="ARBA00023295"/>
    </source>
</evidence>
<feature type="signal peptide" evidence="8">
    <location>
        <begin position="1"/>
        <end position="17"/>
    </location>
</feature>
<evidence type="ECO:0000256" key="6">
    <source>
        <dbReference type="RuleBase" id="RU361187"/>
    </source>
</evidence>